<evidence type="ECO:0000259" key="4">
    <source>
        <dbReference type="SMART" id="SM00418"/>
    </source>
</evidence>
<organism evidence="5 6">
    <name type="scientific">Leekyejoonella antrihumi</name>
    <dbReference type="NCBI Taxonomy" id="1660198"/>
    <lineage>
        <taxon>Bacteria</taxon>
        <taxon>Bacillati</taxon>
        <taxon>Actinomycetota</taxon>
        <taxon>Actinomycetes</taxon>
        <taxon>Micrococcales</taxon>
        <taxon>Dermacoccaceae</taxon>
        <taxon>Leekyejoonella</taxon>
    </lineage>
</organism>
<evidence type="ECO:0000313" key="6">
    <source>
        <dbReference type="Proteomes" id="UP000320244"/>
    </source>
</evidence>
<evidence type="ECO:0000256" key="2">
    <source>
        <dbReference type="ARBA" id="ARBA00023125"/>
    </source>
</evidence>
<protein>
    <submittedName>
        <fullName evidence="5">Helix-turn-helix transcriptional regulator</fullName>
    </submittedName>
</protein>
<sequence length="191" mass="20785">MATSGPHRAESLRALAHPLRSRILAQLRVHGEATATSLATALGTHTGATSYHLRRLEAAGLVADTGHGTGRRRVWAAAQPPADANPEPLDEDEAAAALWLQRDYVQYFTERADQWITKQEQWPDTWQETCGLSDHPILVTTEQLTAFAAEIGEVMDRYRRVGAGTPGARRVAAYTCLLPVDPPRGSTAGRP</sequence>
<keyword evidence="2" id="KW-0238">DNA-binding</keyword>
<evidence type="ECO:0000313" key="5">
    <source>
        <dbReference type="EMBL" id="TWP37407.1"/>
    </source>
</evidence>
<keyword evidence="6" id="KW-1185">Reference proteome</keyword>
<dbReference type="Gene3D" id="1.10.10.10">
    <property type="entry name" value="Winged helix-like DNA-binding domain superfamily/Winged helix DNA-binding domain"/>
    <property type="match status" value="1"/>
</dbReference>
<dbReference type="AlphaFoldDB" id="A0A563E4F3"/>
<dbReference type="RefSeq" id="WP_146315928.1">
    <property type="nucleotide sequence ID" value="NZ_VCQV01000006.1"/>
</dbReference>
<dbReference type="InterPro" id="IPR036390">
    <property type="entry name" value="WH_DNA-bd_sf"/>
</dbReference>
<keyword evidence="3" id="KW-0804">Transcription</keyword>
<dbReference type="CDD" id="cd00090">
    <property type="entry name" value="HTH_ARSR"/>
    <property type="match status" value="1"/>
</dbReference>
<evidence type="ECO:0000256" key="3">
    <source>
        <dbReference type="ARBA" id="ARBA00023163"/>
    </source>
</evidence>
<evidence type="ECO:0000256" key="1">
    <source>
        <dbReference type="ARBA" id="ARBA00023015"/>
    </source>
</evidence>
<dbReference type="PANTHER" id="PTHR33154">
    <property type="entry name" value="TRANSCRIPTIONAL REGULATOR, ARSR FAMILY"/>
    <property type="match status" value="1"/>
</dbReference>
<dbReference type="GO" id="GO:0003700">
    <property type="term" value="F:DNA-binding transcription factor activity"/>
    <property type="evidence" value="ECO:0007669"/>
    <property type="project" value="InterPro"/>
</dbReference>
<dbReference type="PANTHER" id="PTHR33154:SF33">
    <property type="entry name" value="TRANSCRIPTIONAL REPRESSOR SDPR"/>
    <property type="match status" value="1"/>
</dbReference>
<dbReference type="InterPro" id="IPR036388">
    <property type="entry name" value="WH-like_DNA-bd_sf"/>
</dbReference>
<feature type="domain" description="HTH arsR-type" evidence="4">
    <location>
        <begin position="10"/>
        <end position="90"/>
    </location>
</feature>
<dbReference type="InterPro" id="IPR051081">
    <property type="entry name" value="HTH_MetalResp_TranReg"/>
</dbReference>
<proteinExistence type="predicted"/>
<dbReference type="Pfam" id="PF12840">
    <property type="entry name" value="HTH_20"/>
    <property type="match status" value="1"/>
</dbReference>
<accession>A0A563E4F3</accession>
<dbReference type="Proteomes" id="UP000320244">
    <property type="component" value="Unassembled WGS sequence"/>
</dbReference>
<reference evidence="5 6" key="1">
    <citation type="submission" date="2019-05" db="EMBL/GenBank/DDBJ databases">
        <authorList>
            <person name="Lee S.D."/>
        </authorList>
    </citation>
    <scope>NUCLEOTIDE SEQUENCE [LARGE SCALE GENOMIC DNA]</scope>
    <source>
        <strain evidence="5 6">C5-26</strain>
    </source>
</reference>
<comment type="caution">
    <text evidence="5">The sequence shown here is derived from an EMBL/GenBank/DDBJ whole genome shotgun (WGS) entry which is preliminary data.</text>
</comment>
<name>A0A563E4F3_9MICO</name>
<dbReference type="OrthoDB" id="7945987at2"/>
<gene>
    <name evidence="5" type="ORF">FGL98_06575</name>
</gene>
<dbReference type="GO" id="GO:0003677">
    <property type="term" value="F:DNA binding"/>
    <property type="evidence" value="ECO:0007669"/>
    <property type="project" value="UniProtKB-KW"/>
</dbReference>
<dbReference type="EMBL" id="VCQV01000006">
    <property type="protein sequence ID" value="TWP37407.1"/>
    <property type="molecule type" value="Genomic_DNA"/>
</dbReference>
<reference evidence="5 6" key="2">
    <citation type="submission" date="2019-08" db="EMBL/GenBank/DDBJ databases">
        <title>Jejuicoccus antrihumi gen. nov., sp. nov., a new member of the family Dermacoccaceae isolated from a cave.</title>
        <authorList>
            <person name="Schumann P."/>
            <person name="Kim I.S."/>
        </authorList>
    </citation>
    <scope>NUCLEOTIDE SEQUENCE [LARGE SCALE GENOMIC DNA]</scope>
    <source>
        <strain evidence="5 6">C5-26</strain>
    </source>
</reference>
<dbReference type="InterPro" id="IPR011991">
    <property type="entry name" value="ArsR-like_HTH"/>
</dbReference>
<dbReference type="InterPro" id="IPR001845">
    <property type="entry name" value="HTH_ArsR_DNA-bd_dom"/>
</dbReference>
<dbReference type="SUPFAM" id="SSF46785">
    <property type="entry name" value="Winged helix' DNA-binding domain"/>
    <property type="match status" value="1"/>
</dbReference>
<keyword evidence="1" id="KW-0805">Transcription regulation</keyword>
<dbReference type="SMART" id="SM00418">
    <property type="entry name" value="HTH_ARSR"/>
    <property type="match status" value="1"/>
</dbReference>